<comment type="caution">
    <text evidence="1">The sequence shown here is derived from an EMBL/GenBank/DDBJ whole genome shotgun (WGS) entry which is preliminary data.</text>
</comment>
<dbReference type="PANTHER" id="PTHR11669:SF8">
    <property type="entry name" value="DNA POLYMERASE III SUBUNIT DELTA"/>
    <property type="match status" value="1"/>
</dbReference>
<dbReference type="Proteomes" id="UP000035904">
    <property type="component" value="Unassembled WGS sequence"/>
</dbReference>
<proteinExistence type="predicted"/>
<dbReference type="PANTHER" id="PTHR11669">
    <property type="entry name" value="REPLICATION FACTOR C / DNA POLYMERASE III GAMMA-TAU SUBUNIT"/>
    <property type="match status" value="1"/>
</dbReference>
<evidence type="ECO:0000313" key="1">
    <source>
        <dbReference type="EMBL" id="KLV17467.1"/>
    </source>
</evidence>
<protein>
    <submittedName>
        <fullName evidence="1">DNA polymerase III subunit delta</fullName>
    </submittedName>
</protein>
<dbReference type="InterPro" id="IPR027417">
    <property type="entry name" value="P-loop_NTPase"/>
</dbReference>
<evidence type="ECO:0000313" key="2">
    <source>
        <dbReference type="Proteomes" id="UP000035904"/>
    </source>
</evidence>
<dbReference type="Pfam" id="PF13177">
    <property type="entry name" value="DNA_pol3_delta2"/>
    <property type="match status" value="1"/>
</dbReference>
<sequence>MMTRIISWGEVMQKQHIVGTILKNGLVNNKVNHAYLFNGEAGTLKKETALLFIKSLFCLENSERIPCNDCRNCNRINNNIHPDVVIISPEEGGSIKKEQIQQLHKEISYTSTELSRKIYLIDRVEMLTTSAANSLLKFLEEPDGNTTAILVTENIQRVLGTIQSRCQILNFLDTPMGEYEEELSAANLSQDIVKLLTRMTNNIDKAISLTKEQWFIELHSQIVRLMKNLIEPTVFIEIIKLLKLIDTKEKEPMLFKFINIWFKDVLYALTNKKDLISFQSQIGILELHAEKLGVKGIADAIELLEKGYIRRQANVSLNLVLQEMFIKMKKNVYMVAL</sequence>
<dbReference type="Gene3D" id="3.40.50.300">
    <property type="entry name" value="P-loop containing nucleotide triphosphate hydrolases"/>
    <property type="match status" value="1"/>
</dbReference>
<dbReference type="SUPFAM" id="SSF52540">
    <property type="entry name" value="P-loop containing nucleoside triphosphate hydrolases"/>
    <property type="match status" value="1"/>
</dbReference>
<dbReference type="InterPro" id="IPR050238">
    <property type="entry name" value="DNA_Rep/Repair_Clamp_Loader"/>
</dbReference>
<accession>A0A0J1HUT5</accession>
<gene>
    <name evidence="1" type="ORF">ABW01_16390</name>
</gene>
<dbReference type="AlphaFoldDB" id="A0A0J1HUT5"/>
<dbReference type="PATRIC" id="fig|1392.242.peg.1153"/>
<organism evidence="1 2">
    <name type="scientific">Bacillus anthracis</name>
    <name type="common">anthrax bacterium</name>
    <dbReference type="NCBI Taxonomy" id="1392"/>
    <lineage>
        <taxon>Bacteria</taxon>
        <taxon>Bacillati</taxon>
        <taxon>Bacillota</taxon>
        <taxon>Bacilli</taxon>
        <taxon>Bacillales</taxon>
        <taxon>Bacillaceae</taxon>
        <taxon>Bacillus</taxon>
        <taxon>Bacillus cereus group</taxon>
    </lineage>
</organism>
<dbReference type="GO" id="GO:0006261">
    <property type="term" value="P:DNA-templated DNA replication"/>
    <property type="evidence" value="ECO:0007669"/>
    <property type="project" value="TreeGrafter"/>
</dbReference>
<dbReference type="EMBL" id="LDPG01000011">
    <property type="protein sequence ID" value="KLV17467.1"/>
    <property type="molecule type" value="Genomic_DNA"/>
</dbReference>
<name>A0A0J1HUT5_BACAN</name>
<reference evidence="1 2" key="1">
    <citation type="submission" date="2015-05" db="EMBL/GenBank/DDBJ databases">
        <title>Whole genome sequence and identification of bacterial endophytes from Costus igneus.</title>
        <authorList>
            <person name="Lee Y.P."/>
            <person name="Gan H.M."/>
            <person name="Eng W."/>
            <person name="Wheatley M.S."/>
            <person name="Caraballo A."/>
            <person name="Polter S."/>
            <person name="Savka M.A."/>
            <person name="Hudson A.O."/>
        </authorList>
    </citation>
    <scope>NUCLEOTIDE SEQUENCE [LARGE SCALE GENOMIC DNA]</scope>
    <source>
        <strain evidence="1 2">RIT375</strain>
    </source>
</reference>